<dbReference type="SUPFAM" id="SSF55874">
    <property type="entry name" value="ATPase domain of HSP90 chaperone/DNA topoisomerase II/histidine kinase"/>
    <property type="match status" value="1"/>
</dbReference>
<organism evidence="10 11">
    <name type="scientific">Methylobacterium trifolii</name>
    <dbReference type="NCBI Taxonomy" id="1003092"/>
    <lineage>
        <taxon>Bacteria</taxon>
        <taxon>Pseudomonadati</taxon>
        <taxon>Pseudomonadota</taxon>
        <taxon>Alphaproteobacteria</taxon>
        <taxon>Hyphomicrobiales</taxon>
        <taxon>Methylobacteriaceae</taxon>
        <taxon>Methylobacterium</taxon>
    </lineage>
</organism>
<keyword evidence="5" id="KW-0808">Transferase</keyword>
<comment type="catalytic activity">
    <reaction evidence="1">
        <text>ATP + protein L-histidine = ADP + protein N-phospho-L-histidine.</text>
        <dbReference type="EC" id="2.7.13.3"/>
    </reaction>
</comment>
<dbReference type="Pfam" id="PF02518">
    <property type="entry name" value="HATPase_c"/>
    <property type="match status" value="1"/>
</dbReference>
<dbReference type="PRINTS" id="PR00344">
    <property type="entry name" value="BCTRLSENSOR"/>
</dbReference>
<keyword evidence="7" id="KW-0812">Transmembrane</keyword>
<dbReference type="InterPro" id="IPR005467">
    <property type="entry name" value="His_kinase_dom"/>
</dbReference>
<comment type="caution">
    <text evidence="10">The sequence shown here is derived from an EMBL/GenBank/DDBJ whole genome shotgun (WGS) entry which is preliminary data.</text>
</comment>
<evidence type="ECO:0000256" key="5">
    <source>
        <dbReference type="ARBA" id="ARBA00022679"/>
    </source>
</evidence>
<dbReference type="InterPro" id="IPR003660">
    <property type="entry name" value="HAMP_dom"/>
</dbReference>
<protein>
    <recommendedName>
        <fullName evidence="3">histidine kinase</fullName>
        <ecNumber evidence="3">2.7.13.3</ecNumber>
    </recommendedName>
</protein>
<dbReference type="Gene3D" id="1.10.287.130">
    <property type="match status" value="1"/>
</dbReference>
<dbReference type="EC" id="2.7.13.3" evidence="3"/>
<keyword evidence="11" id="KW-1185">Reference proteome</keyword>
<keyword evidence="7" id="KW-0472">Membrane</keyword>
<keyword evidence="4" id="KW-0597">Phosphoprotein</keyword>
<dbReference type="SMART" id="SM00387">
    <property type="entry name" value="HATPase_c"/>
    <property type="match status" value="1"/>
</dbReference>
<dbReference type="PROSITE" id="PS50109">
    <property type="entry name" value="HIS_KIN"/>
    <property type="match status" value="1"/>
</dbReference>
<evidence type="ECO:0000259" key="8">
    <source>
        <dbReference type="PROSITE" id="PS50109"/>
    </source>
</evidence>
<dbReference type="InterPro" id="IPR036890">
    <property type="entry name" value="HATPase_C_sf"/>
</dbReference>
<sequence>MRVGRKIYLVGGVPIVLAAAIALAGWLLLAQEERARGGAVLAAQVDRVLALARLVRDEYVSARMADRGAHAERFLALTAEAGRGLAGLDAYARTVEQNARIASADAALKRYVARMQALIRTTRETDGLIAEMGTRAGTLVELADRARLRQQASNADLVRSLSEKVERLAAVRVVLAGTNAVRSLAAEAALDRAAPENRNARFSLASQLRKAVRDLGDELRAQGRGPEAAELDALAAAEGTGEAAAKDLAAWTERILKVDASGQRTLHEEVAQLITYAVEANETEQATQNIAVTTLRLGQRTDAALARRDSATAALMLTEGERLSARTAALPISPLIQSEMIDAVDGWRKRLTTTIDGLRRQGEMVTEMDGLASAMSAGTQGLNDAFIGEAERFGANLRQILLAGAAGGLLLGSLVALAVTRSITGPLRHLQGDMVALAADPARGRLSGLTRRDELGDIARATDFFVSEIGRREKALRRAKDQADAALLDLRQAQTDLIRAEKLASLGQLVGGVAHEINTPLGLALTTATVVRDETRAFRGLVAEGQLSRSRLGHYVDRIEEGAALLCTNLARAADLVHGFKQVAVDRVSDERRRFPLTGWLDELLASLTPLLRQGGHRMSYECAALSVHANPGALAQVVTNLVTNAVIHGFEAGRPGRIAVTVAEAGAGLVRIEIADDGRGILPENLERIFDPFFTTARARGSTGLGMHIVHNLVTAKLGGRIAIESRPGEGTRVRIEFPAAAEPARQAAMVGAAG</sequence>
<evidence type="ECO:0000313" key="11">
    <source>
        <dbReference type="Proteomes" id="UP001055057"/>
    </source>
</evidence>
<reference evidence="10" key="2">
    <citation type="submission" date="2021-08" db="EMBL/GenBank/DDBJ databases">
        <authorList>
            <person name="Tani A."/>
            <person name="Ola A."/>
            <person name="Ogura Y."/>
            <person name="Katsura K."/>
            <person name="Hayashi T."/>
        </authorList>
    </citation>
    <scope>NUCLEOTIDE SEQUENCE</scope>
    <source>
        <strain evidence="10">DSM 23632</strain>
    </source>
</reference>
<name>A0ABQ4TU44_9HYPH</name>
<dbReference type="PANTHER" id="PTHR43065">
    <property type="entry name" value="SENSOR HISTIDINE KINASE"/>
    <property type="match status" value="1"/>
</dbReference>
<dbReference type="InterPro" id="IPR004358">
    <property type="entry name" value="Sig_transdc_His_kin-like_C"/>
</dbReference>
<comment type="subcellular location">
    <subcellularLocation>
        <location evidence="2">Membrane</location>
    </subcellularLocation>
</comment>
<evidence type="ECO:0000256" key="6">
    <source>
        <dbReference type="ARBA" id="ARBA00022777"/>
    </source>
</evidence>
<accession>A0ABQ4TU44</accession>
<dbReference type="Proteomes" id="UP001055057">
    <property type="component" value="Unassembled WGS sequence"/>
</dbReference>
<gene>
    <name evidence="10" type="primary">sasA_3</name>
    <name evidence="10" type="ORF">MPOCJGCO_0833</name>
</gene>
<dbReference type="RefSeq" id="WP_238181351.1">
    <property type="nucleotide sequence ID" value="NZ_BPRB01000049.1"/>
</dbReference>
<proteinExistence type="predicted"/>
<feature type="transmembrane region" description="Helical" evidence="7">
    <location>
        <begin position="7"/>
        <end position="29"/>
    </location>
</feature>
<dbReference type="PROSITE" id="PS50885">
    <property type="entry name" value="HAMP"/>
    <property type="match status" value="1"/>
</dbReference>
<dbReference type="Gene3D" id="6.10.340.10">
    <property type="match status" value="1"/>
</dbReference>
<dbReference type="InterPro" id="IPR003594">
    <property type="entry name" value="HATPase_dom"/>
</dbReference>
<evidence type="ECO:0000256" key="4">
    <source>
        <dbReference type="ARBA" id="ARBA00022553"/>
    </source>
</evidence>
<dbReference type="Gene3D" id="3.30.565.10">
    <property type="entry name" value="Histidine kinase-like ATPase, C-terminal domain"/>
    <property type="match status" value="1"/>
</dbReference>
<dbReference type="EMBL" id="BPRB01000049">
    <property type="protein sequence ID" value="GJE58750.1"/>
    <property type="molecule type" value="Genomic_DNA"/>
</dbReference>
<reference evidence="10" key="1">
    <citation type="journal article" date="2021" name="Front. Microbiol.">
        <title>Comprehensive Comparative Genomics and Phenotyping of Methylobacterium Species.</title>
        <authorList>
            <person name="Alessa O."/>
            <person name="Ogura Y."/>
            <person name="Fujitani Y."/>
            <person name="Takami H."/>
            <person name="Hayashi T."/>
            <person name="Sahin N."/>
            <person name="Tani A."/>
        </authorList>
    </citation>
    <scope>NUCLEOTIDE SEQUENCE</scope>
    <source>
        <strain evidence="10">DSM 23632</strain>
    </source>
</reference>
<feature type="domain" description="Histidine kinase" evidence="8">
    <location>
        <begin position="512"/>
        <end position="743"/>
    </location>
</feature>
<evidence type="ECO:0000259" key="9">
    <source>
        <dbReference type="PROSITE" id="PS50885"/>
    </source>
</evidence>
<keyword evidence="7" id="KW-1133">Transmembrane helix</keyword>
<keyword evidence="6" id="KW-0418">Kinase</keyword>
<evidence type="ECO:0000256" key="1">
    <source>
        <dbReference type="ARBA" id="ARBA00000085"/>
    </source>
</evidence>
<evidence type="ECO:0000256" key="7">
    <source>
        <dbReference type="SAM" id="Phobius"/>
    </source>
</evidence>
<feature type="domain" description="HAMP" evidence="9">
    <location>
        <begin position="421"/>
        <end position="474"/>
    </location>
</feature>
<evidence type="ECO:0000256" key="3">
    <source>
        <dbReference type="ARBA" id="ARBA00012438"/>
    </source>
</evidence>
<evidence type="ECO:0000313" key="10">
    <source>
        <dbReference type="EMBL" id="GJE58750.1"/>
    </source>
</evidence>
<evidence type="ECO:0000256" key="2">
    <source>
        <dbReference type="ARBA" id="ARBA00004370"/>
    </source>
</evidence>